<dbReference type="PROSITE" id="PS00903">
    <property type="entry name" value="CYT_DCMP_DEAMINASES_1"/>
    <property type="match status" value="1"/>
</dbReference>
<dbReference type="GO" id="GO:0006152">
    <property type="term" value="P:purine nucleoside catabolic process"/>
    <property type="evidence" value="ECO:0007669"/>
    <property type="project" value="TreeGrafter"/>
</dbReference>
<evidence type="ECO:0000259" key="3">
    <source>
        <dbReference type="PROSITE" id="PS51747"/>
    </source>
</evidence>
<organism evidence="4 5">
    <name type="scientific">candidate division WS6 bacterium 34_10</name>
    <dbReference type="NCBI Taxonomy" id="1641389"/>
    <lineage>
        <taxon>Bacteria</taxon>
        <taxon>Candidatus Dojkabacteria</taxon>
    </lineage>
</organism>
<accession>A0A101HFU4</accession>
<dbReference type="InterPro" id="IPR002125">
    <property type="entry name" value="CMP_dCMP_dom"/>
</dbReference>
<evidence type="ECO:0000256" key="2">
    <source>
        <dbReference type="ARBA" id="ARBA00022833"/>
    </source>
</evidence>
<dbReference type="InterPro" id="IPR016193">
    <property type="entry name" value="Cytidine_deaminase-like"/>
</dbReference>
<dbReference type="Proteomes" id="UP000053904">
    <property type="component" value="Unassembled WGS sequence"/>
</dbReference>
<dbReference type="GO" id="GO:0047974">
    <property type="term" value="F:guanosine deaminase activity"/>
    <property type="evidence" value="ECO:0007669"/>
    <property type="project" value="TreeGrafter"/>
</dbReference>
<dbReference type="AlphaFoldDB" id="A0A101HFU4"/>
<dbReference type="InterPro" id="IPR016192">
    <property type="entry name" value="APOBEC/CMP_deaminase_Zn-bd"/>
</dbReference>
<protein>
    <submittedName>
        <fullName evidence="4">Cytosine/adenosine deaminase</fullName>
    </submittedName>
</protein>
<dbReference type="Gene3D" id="3.40.140.10">
    <property type="entry name" value="Cytidine Deaminase, domain 2"/>
    <property type="match status" value="1"/>
</dbReference>
<gene>
    <name evidence="4" type="ORF">XD93_1103</name>
</gene>
<dbReference type="PATRIC" id="fig|1641389.3.peg.32"/>
<proteinExistence type="predicted"/>
<dbReference type="SUPFAM" id="SSF53927">
    <property type="entry name" value="Cytidine deaminase-like"/>
    <property type="match status" value="1"/>
</dbReference>
<keyword evidence="2" id="KW-0862">Zinc</keyword>
<evidence type="ECO:0000313" key="4">
    <source>
        <dbReference type="EMBL" id="KUK76103.1"/>
    </source>
</evidence>
<reference evidence="5" key="1">
    <citation type="journal article" date="2015" name="MBio">
        <title>Genome-Resolved Metagenomic Analysis Reveals Roles for Candidate Phyla and Other Microbial Community Members in Biogeochemical Transformations in Oil Reservoirs.</title>
        <authorList>
            <person name="Hu P."/>
            <person name="Tom L."/>
            <person name="Singh A."/>
            <person name="Thomas B.C."/>
            <person name="Baker B.J."/>
            <person name="Piceno Y.M."/>
            <person name="Andersen G.L."/>
            <person name="Banfield J.F."/>
        </authorList>
    </citation>
    <scope>NUCLEOTIDE SEQUENCE [LARGE SCALE GENOMIC DNA]</scope>
</reference>
<evidence type="ECO:0000256" key="1">
    <source>
        <dbReference type="ARBA" id="ARBA00022723"/>
    </source>
</evidence>
<dbReference type="PANTHER" id="PTHR11079">
    <property type="entry name" value="CYTOSINE DEAMINASE FAMILY MEMBER"/>
    <property type="match status" value="1"/>
</dbReference>
<evidence type="ECO:0000313" key="5">
    <source>
        <dbReference type="Proteomes" id="UP000053904"/>
    </source>
</evidence>
<sequence length="138" mass="15584">MRLAIKEAKEGLKKGHGGPFGCVIVKDGKVVAKKHNTVLIEKDATKHAEINAIQEASKKLKDFDLDGCEVYVTGRPCPMCRAALNWAKINTVYYGCTYDDAKAIGFDEEEGNNDMYKEIQLDRDECWELFKDAKFDPY</sequence>
<keyword evidence="1" id="KW-0479">Metal-binding</keyword>
<dbReference type="CDD" id="cd01285">
    <property type="entry name" value="nucleoside_deaminase"/>
    <property type="match status" value="1"/>
</dbReference>
<dbReference type="GO" id="GO:0008270">
    <property type="term" value="F:zinc ion binding"/>
    <property type="evidence" value="ECO:0007669"/>
    <property type="project" value="InterPro"/>
</dbReference>
<dbReference type="EMBL" id="LGGO01000205">
    <property type="protein sequence ID" value="KUK76103.1"/>
    <property type="molecule type" value="Genomic_DNA"/>
</dbReference>
<dbReference type="PANTHER" id="PTHR11079:SF161">
    <property type="entry name" value="CMP_DCMP-TYPE DEAMINASE DOMAIN-CONTAINING PROTEIN"/>
    <property type="match status" value="1"/>
</dbReference>
<dbReference type="PROSITE" id="PS51747">
    <property type="entry name" value="CYT_DCMP_DEAMINASES_2"/>
    <property type="match status" value="1"/>
</dbReference>
<name>A0A101HFU4_9BACT</name>
<comment type="caution">
    <text evidence="4">The sequence shown here is derived from an EMBL/GenBank/DDBJ whole genome shotgun (WGS) entry which is preliminary data.</text>
</comment>
<feature type="domain" description="CMP/dCMP-type deaminase" evidence="3">
    <location>
        <begin position="1"/>
        <end position="107"/>
    </location>
</feature>
<dbReference type="Pfam" id="PF00383">
    <property type="entry name" value="dCMP_cyt_deam_1"/>
    <property type="match status" value="1"/>
</dbReference>